<sequence length="94" mass="10695">MVFSLSHQQFVLVFSGENYDFWSIKLKTILRAYELWEVVESGNPQTVETTPTKEESTEHPVYIVSVIEDSGDLSQFSLTELVGSVQAHEQTLSR</sequence>
<dbReference type="Pfam" id="PF13961">
    <property type="entry name" value="DUF4219"/>
    <property type="match status" value="1"/>
</dbReference>
<proteinExistence type="predicted"/>
<evidence type="ECO:0000313" key="3">
    <source>
        <dbReference type="Proteomes" id="UP000187406"/>
    </source>
</evidence>
<gene>
    <name evidence="2" type="ORF">CFOL_v3_27513</name>
</gene>
<dbReference type="PANTHER" id="PTHR35317">
    <property type="entry name" value="OS04G0629600 PROTEIN"/>
    <property type="match status" value="1"/>
</dbReference>
<evidence type="ECO:0000259" key="1">
    <source>
        <dbReference type="Pfam" id="PF13961"/>
    </source>
</evidence>
<comment type="caution">
    <text evidence="2">The sequence shown here is derived from an EMBL/GenBank/DDBJ whole genome shotgun (WGS) entry which is preliminary data.</text>
</comment>
<dbReference type="Proteomes" id="UP000187406">
    <property type="component" value="Unassembled WGS sequence"/>
</dbReference>
<dbReference type="EMBL" id="BDDD01003105">
    <property type="protein sequence ID" value="GAV84069.1"/>
    <property type="molecule type" value="Genomic_DNA"/>
</dbReference>
<accession>A0A1Q3CV02</accession>
<name>A0A1Q3CV02_CEPFO</name>
<keyword evidence="3" id="KW-1185">Reference proteome</keyword>
<dbReference type="InterPro" id="IPR025314">
    <property type="entry name" value="DUF4219"/>
</dbReference>
<dbReference type="PANTHER" id="PTHR35317:SF35">
    <property type="entry name" value="DUF4219 DOMAIN-CONTAINING PROTEIN"/>
    <property type="match status" value="1"/>
</dbReference>
<dbReference type="OrthoDB" id="8063676at2759"/>
<protein>
    <submittedName>
        <fullName evidence="2">DUF4219 domain-containing protein</fullName>
    </submittedName>
</protein>
<evidence type="ECO:0000313" key="2">
    <source>
        <dbReference type="EMBL" id="GAV84069.1"/>
    </source>
</evidence>
<organism evidence="2 3">
    <name type="scientific">Cephalotus follicularis</name>
    <name type="common">Albany pitcher plant</name>
    <dbReference type="NCBI Taxonomy" id="3775"/>
    <lineage>
        <taxon>Eukaryota</taxon>
        <taxon>Viridiplantae</taxon>
        <taxon>Streptophyta</taxon>
        <taxon>Embryophyta</taxon>
        <taxon>Tracheophyta</taxon>
        <taxon>Spermatophyta</taxon>
        <taxon>Magnoliopsida</taxon>
        <taxon>eudicotyledons</taxon>
        <taxon>Gunneridae</taxon>
        <taxon>Pentapetalae</taxon>
        <taxon>rosids</taxon>
        <taxon>fabids</taxon>
        <taxon>Oxalidales</taxon>
        <taxon>Cephalotaceae</taxon>
        <taxon>Cephalotus</taxon>
    </lineage>
</organism>
<dbReference type="InParanoid" id="A0A1Q3CV02"/>
<reference evidence="3" key="1">
    <citation type="submission" date="2016-04" db="EMBL/GenBank/DDBJ databases">
        <title>Cephalotus genome sequencing.</title>
        <authorList>
            <person name="Fukushima K."/>
            <person name="Hasebe M."/>
            <person name="Fang X."/>
        </authorList>
    </citation>
    <scope>NUCLEOTIDE SEQUENCE [LARGE SCALE GENOMIC DNA]</scope>
    <source>
        <strain evidence="3">cv. St1</strain>
    </source>
</reference>
<feature type="domain" description="DUF4219" evidence="1">
    <location>
        <begin position="14"/>
        <end position="40"/>
    </location>
</feature>
<dbReference type="AlphaFoldDB" id="A0A1Q3CV02"/>